<dbReference type="Gene3D" id="3.40.190.10">
    <property type="entry name" value="Periplasmic binding protein-like II"/>
    <property type="match status" value="1"/>
</dbReference>
<dbReference type="OrthoDB" id="8443386at2"/>
<evidence type="ECO:0000256" key="1">
    <source>
        <dbReference type="ARBA" id="ARBA00006987"/>
    </source>
</evidence>
<proteinExistence type="inferred from homology"/>
<evidence type="ECO:0000313" key="4">
    <source>
        <dbReference type="Proteomes" id="UP000298781"/>
    </source>
</evidence>
<dbReference type="CDD" id="cd07012">
    <property type="entry name" value="PBP2_Bug_TTT"/>
    <property type="match status" value="1"/>
</dbReference>
<organism evidence="3 4">
    <name type="scientific">Phreatobacter stygius</name>
    <dbReference type="NCBI Taxonomy" id="1940610"/>
    <lineage>
        <taxon>Bacteria</taxon>
        <taxon>Pseudomonadati</taxon>
        <taxon>Pseudomonadota</taxon>
        <taxon>Alphaproteobacteria</taxon>
        <taxon>Hyphomicrobiales</taxon>
        <taxon>Phreatobacteraceae</taxon>
        <taxon>Phreatobacter</taxon>
    </lineage>
</organism>
<keyword evidence="2" id="KW-0732">Signal</keyword>
<reference evidence="3 4" key="1">
    <citation type="submission" date="2019-04" db="EMBL/GenBank/DDBJ databases">
        <title>Phreatobacter aquaticus sp. nov.</title>
        <authorList>
            <person name="Choi A."/>
        </authorList>
    </citation>
    <scope>NUCLEOTIDE SEQUENCE [LARGE SCALE GENOMIC DNA]</scope>
    <source>
        <strain evidence="3 4">KCTC 52518</strain>
    </source>
</reference>
<dbReference type="PANTHER" id="PTHR42928:SF5">
    <property type="entry name" value="BLR1237 PROTEIN"/>
    <property type="match status" value="1"/>
</dbReference>
<dbReference type="KEGG" id="pstg:E8M01_22935"/>
<dbReference type="Proteomes" id="UP000298781">
    <property type="component" value="Chromosome"/>
</dbReference>
<feature type="signal peptide" evidence="2">
    <location>
        <begin position="1"/>
        <end position="24"/>
    </location>
</feature>
<dbReference type="InterPro" id="IPR042100">
    <property type="entry name" value="Bug_dom1"/>
</dbReference>
<sequence length="326" mass="35217">MRKLALAVISAVALAGIGLTAAKAQAPAWPNRAVRLIVPYAAGGNVDVAARILAEKLQQELGQPFVIENKPGAGGLLGSETVAKADPDGYTLLIGANGPILFAPEMGTRRAYEWRRDFIPISTLTLTPLALQIHPDLPAKTLAEFLALVRTRQPPLTMASPGPGTTNHLLSELMQSKLGVKWMTVQYRGNAPATNDLVGGHVQFNLDQISVALPFLKDNRTRALAVTGPARLAELPDVPTFTELGYPEFDGQTFTGLMAPARTPEPIIARLHQAVIKVLNDPAVKSRFNALGAQSAPMTQDQFRAYLEKEDQTWIPLIRSLNIRSE</sequence>
<protein>
    <submittedName>
        <fullName evidence="3">Tripartite tricarboxylate transporter substrate binding protein</fullName>
    </submittedName>
</protein>
<dbReference type="RefSeq" id="WP_136962285.1">
    <property type="nucleotide sequence ID" value="NZ_CP039690.1"/>
</dbReference>
<evidence type="ECO:0000256" key="2">
    <source>
        <dbReference type="SAM" id="SignalP"/>
    </source>
</evidence>
<dbReference type="PANTHER" id="PTHR42928">
    <property type="entry name" value="TRICARBOXYLATE-BINDING PROTEIN"/>
    <property type="match status" value="1"/>
</dbReference>
<dbReference type="SUPFAM" id="SSF53850">
    <property type="entry name" value="Periplasmic binding protein-like II"/>
    <property type="match status" value="1"/>
</dbReference>
<dbReference type="Pfam" id="PF03401">
    <property type="entry name" value="TctC"/>
    <property type="match status" value="1"/>
</dbReference>
<accession>A0A4D7BBR6</accession>
<dbReference type="PIRSF" id="PIRSF017082">
    <property type="entry name" value="YflP"/>
    <property type="match status" value="1"/>
</dbReference>
<evidence type="ECO:0000313" key="3">
    <source>
        <dbReference type="EMBL" id="QCI66846.1"/>
    </source>
</evidence>
<name>A0A4D7BBR6_9HYPH</name>
<dbReference type="EMBL" id="CP039690">
    <property type="protein sequence ID" value="QCI66846.1"/>
    <property type="molecule type" value="Genomic_DNA"/>
</dbReference>
<comment type="similarity">
    <text evidence="1">Belongs to the UPF0065 (bug) family.</text>
</comment>
<dbReference type="AlphaFoldDB" id="A0A4D7BBR6"/>
<gene>
    <name evidence="3" type="ORF">E8M01_22935</name>
</gene>
<keyword evidence="4" id="KW-1185">Reference proteome</keyword>
<feature type="chain" id="PRO_5020949771" evidence="2">
    <location>
        <begin position="25"/>
        <end position="326"/>
    </location>
</feature>
<dbReference type="InterPro" id="IPR005064">
    <property type="entry name" value="BUG"/>
</dbReference>
<dbReference type="Gene3D" id="3.40.190.150">
    <property type="entry name" value="Bordetella uptake gene, domain 1"/>
    <property type="match status" value="1"/>
</dbReference>